<evidence type="ECO:0000313" key="2">
    <source>
        <dbReference type="EMBL" id="QJB41569.1"/>
    </source>
</evidence>
<dbReference type="InterPro" id="IPR011110">
    <property type="entry name" value="Reg_prop"/>
</dbReference>
<feature type="signal peptide" evidence="1">
    <location>
        <begin position="1"/>
        <end position="19"/>
    </location>
</feature>
<dbReference type="Pfam" id="PF07494">
    <property type="entry name" value="Reg_prop"/>
    <property type="match status" value="3"/>
</dbReference>
<protein>
    <submittedName>
        <fullName evidence="2">Histidine kinase</fullName>
    </submittedName>
</protein>
<evidence type="ECO:0000313" key="3">
    <source>
        <dbReference type="Proteomes" id="UP000503144"/>
    </source>
</evidence>
<accession>A0ABX6LPB4</accession>
<keyword evidence="2" id="KW-0418">Kinase</keyword>
<keyword evidence="3" id="KW-1185">Reference proteome</keyword>
<reference evidence="2" key="1">
    <citation type="submission" date="2020-09" db="EMBL/GenBank/DDBJ databases">
        <authorList>
            <person name="Kittiwongwattana C."/>
        </authorList>
    </citation>
    <scope>NUCLEOTIDE SEQUENCE</scope>
    <source>
        <strain evidence="2">1303</strain>
    </source>
</reference>
<dbReference type="GO" id="GO:0016301">
    <property type="term" value="F:kinase activity"/>
    <property type="evidence" value="ECO:0007669"/>
    <property type="project" value="UniProtKB-KW"/>
</dbReference>
<keyword evidence="2" id="KW-0808">Transferase</keyword>
<dbReference type="Gene3D" id="2.130.10.10">
    <property type="entry name" value="YVTN repeat-like/Quinoprotein amine dehydrogenase"/>
    <property type="match status" value="4"/>
</dbReference>
<dbReference type="SUPFAM" id="SSF63829">
    <property type="entry name" value="Calcium-dependent phosphotriesterase"/>
    <property type="match status" value="2"/>
</dbReference>
<dbReference type="EMBL" id="CP051204">
    <property type="protein sequence ID" value="QJB41569.1"/>
    <property type="molecule type" value="Genomic_DNA"/>
</dbReference>
<evidence type="ECO:0000256" key="1">
    <source>
        <dbReference type="SAM" id="SignalP"/>
    </source>
</evidence>
<organism evidence="2 3">
    <name type="scientific">Chitinophaga oryzae</name>
    <dbReference type="NCBI Taxonomy" id="2725414"/>
    <lineage>
        <taxon>Bacteria</taxon>
        <taxon>Pseudomonadati</taxon>
        <taxon>Bacteroidota</taxon>
        <taxon>Chitinophagia</taxon>
        <taxon>Chitinophagales</taxon>
        <taxon>Chitinophagaceae</taxon>
        <taxon>Chitinophaga</taxon>
    </lineage>
</organism>
<keyword evidence="1" id="KW-0732">Signal</keyword>
<dbReference type="Proteomes" id="UP000503144">
    <property type="component" value="Chromosome"/>
</dbReference>
<dbReference type="InterPro" id="IPR015943">
    <property type="entry name" value="WD40/YVTN_repeat-like_dom_sf"/>
</dbReference>
<proteinExistence type="predicted"/>
<sequence>MRYILACTLYLMSFFVSYGQTPTEGSKTISSSDTSGPKKITRNILQDRKGDIWVAAFDGIFRYDGKAFTKITGKVSSARFFSVLEDSKGNYWFGSIGSGVYYYDGKSFQHFTTADGLLNNDVGSIYEDKKGNIWLGVFGGASRYDGKSFQNFIINGETMNEDRTGKTFSHRPPYEVNAMIEDKRGRLWLATRGNTFIYDGKTFTAVTRGSQPFKNVRTVIEDKKGNIWLGGADGLWRYDGSTFTNFTRKFVGYIMEDKKGNIWTSSERAHNQALALPKYDGKYYSNEAWALSRYDGKSLSGKKPTVTEIAHNPMCFGILEDDKGNIWFGALGGVYRYDGNTIKSFNSPGN</sequence>
<feature type="chain" id="PRO_5046286460" evidence="1">
    <location>
        <begin position="20"/>
        <end position="350"/>
    </location>
</feature>
<name>A0ABX6LPB4_9BACT</name>
<gene>
    <name evidence="2" type="ORF">HF324_28475</name>
</gene>